<dbReference type="PROSITE" id="PS50893">
    <property type="entry name" value="ABC_TRANSPORTER_2"/>
    <property type="match status" value="1"/>
</dbReference>
<dbReference type="GO" id="GO:0005524">
    <property type="term" value="F:ATP binding"/>
    <property type="evidence" value="ECO:0007669"/>
    <property type="project" value="UniProtKB-KW"/>
</dbReference>
<keyword evidence="2" id="KW-0813">Transport</keyword>
<organism evidence="6 7">
    <name type="scientific">Jeotgalicoccus meleagridis</name>
    <dbReference type="NCBI Taxonomy" id="2759181"/>
    <lineage>
        <taxon>Bacteria</taxon>
        <taxon>Bacillati</taxon>
        <taxon>Bacillota</taxon>
        <taxon>Bacilli</taxon>
        <taxon>Bacillales</taxon>
        <taxon>Staphylococcaceae</taxon>
        <taxon>Jeotgalicoccus</taxon>
    </lineage>
</organism>
<dbReference type="GO" id="GO:0016887">
    <property type="term" value="F:ATP hydrolysis activity"/>
    <property type="evidence" value="ECO:0007669"/>
    <property type="project" value="InterPro"/>
</dbReference>
<dbReference type="PANTHER" id="PTHR42734:SF6">
    <property type="entry name" value="MOLYBDATE IMPORT ATP-BINDING PROTEIN MOLC"/>
    <property type="match status" value="1"/>
</dbReference>
<evidence type="ECO:0000259" key="5">
    <source>
        <dbReference type="PROSITE" id="PS50893"/>
    </source>
</evidence>
<dbReference type="SMART" id="SM00382">
    <property type="entry name" value="AAA"/>
    <property type="match status" value="1"/>
</dbReference>
<protein>
    <submittedName>
        <fullName evidence="6">Iron(3+)-hydroxamate import ATP-binding protein FhuC</fullName>
    </submittedName>
</protein>
<keyword evidence="3" id="KW-0547">Nucleotide-binding</keyword>
<evidence type="ECO:0000256" key="1">
    <source>
        <dbReference type="ARBA" id="ARBA00005417"/>
    </source>
</evidence>
<gene>
    <name evidence="6" type="primary">fhuC</name>
    <name evidence="6" type="ORF">JEODO184_00542</name>
</gene>
<dbReference type="PANTHER" id="PTHR42734">
    <property type="entry name" value="METAL TRANSPORT SYSTEM ATP-BINDING PROTEIN TM_0124-RELATED"/>
    <property type="match status" value="1"/>
</dbReference>
<dbReference type="SUPFAM" id="SSF52540">
    <property type="entry name" value="P-loop containing nucleoside triphosphate hydrolases"/>
    <property type="match status" value="1"/>
</dbReference>
<dbReference type="InterPro" id="IPR003439">
    <property type="entry name" value="ABC_transporter-like_ATP-bd"/>
</dbReference>
<dbReference type="InterPro" id="IPR003593">
    <property type="entry name" value="AAA+_ATPase"/>
</dbReference>
<comment type="caution">
    <text evidence="6">The sequence shown here is derived from an EMBL/GenBank/DDBJ whole genome shotgun (WGS) entry which is preliminary data.</text>
</comment>
<dbReference type="AlphaFoldDB" id="A0A6V7R9Q1"/>
<evidence type="ECO:0000313" key="6">
    <source>
        <dbReference type="EMBL" id="CAD2073718.1"/>
    </source>
</evidence>
<dbReference type="Pfam" id="PF00005">
    <property type="entry name" value="ABC_tran"/>
    <property type="match status" value="1"/>
</dbReference>
<evidence type="ECO:0000256" key="2">
    <source>
        <dbReference type="ARBA" id="ARBA00022448"/>
    </source>
</evidence>
<reference evidence="6 7" key="1">
    <citation type="submission" date="2020-07" db="EMBL/GenBank/DDBJ databases">
        <authorList>
            <person name="Criscuolo A."/>
        </authorList>
    </citation>
    <scope>NUCLEOTIDE SEQUENCE [LARGE SCALE GENOMIC DNA]</scope>
    <source>
        <strain evidence="6">CIP111649</strain>
    </source>
</reference>
<evidence type="ECO:0000256" key="3">
    <source>
        <dbReference type="ARBA" id="ARBA00022741"/>
    </source>
</evidence>
<dbReference type="Gene3D" id="3.40.50.300">
    <property type="entry name" value="P-loop containing nucleotide triphosphate hydrolases"/>
    <property type="match status" value="1"/>
</dbReference>
<dbReference type="InterPro" id="IPR050153">
    <property type="entry name" value="Metal_Ion_Import_ABC"/>
</dbReference>
<keyword evidence="4 6" id="KW-0067">ATP-binding</keyword>
<keyword evidence="7" id="KW-1185">Reference proteome</keyword>
<dbReference type="InterPro" id="IPR027417">
    <property type="entry name" value="P-loop_NTPase"/>
</dbReference>
<dbReference type="RefSeq" id="WP_185125090.1">
    <property type="nucleotide sequence ID" value="NZ_CAJEWD010000004.1"/>
</dbReference>
<dbReference type="EMBL" id="CAJEWD010000004">
    <property type="protein sequence ID" value="CAD2073718.1"/>
    <property type="molecule type" value="Genomic_DNA"/>
</dbReference>
<evidence type="ECO:0000313" key="7">
    <source>
        <dbReference type="Proteomes" id="UP000589351"/>
    </source>
</evidence>
<feature type="domain" description="ABC transporter" evidence="5">
    <location>
        <begin position="4"/>
        <end position="228"/>
    </location>
</feature>
<sequence length="242" mass="27551">MKPLASDELTIKHLKIKRASFDVEVENVQYSRGLHILLGANGSGKSSILTGLTGYDSHSIKDRELYFKGQKLDSTEEIISYLPQHNPSFQISVHEFINLTTNRQHYKIDIDEYLKHYKLEQDKDRSVDTLSGGEFKRALAAQIEMEDKPVIMMDEIEQGLDVNYQHLILSRLKKLSNTKIVILAMHDLSLAMTYADTVTTIKKGTVVNAKVPNHDVTSEMLSNIFSREISLVRQDERVAIFT</sequence>
<dbReference type="Proteomes" id="UP000589351">
    <property type="component" value="Unassembled WGS sequence"/>
</dbReference>
<name>A0A6V7R9Q1_9STAP</name>
<comment type="similarity">
    <text evidence="1">Belongs to the ABC transporter superfamily.</text>
</comment>
<evidence type="ECO:0000256" key="4">
    <source>
        <dbReference type="ARBA" id="ARBA00022840"/>
    </source>
</evidence>
<proteinExistence type="inferred from homology"/>
<accession>A0A6V7R9Q1</accession>